<dbReference type="InterPro" id="IPR047187">
    <property type="entry name" value="SF1_C_Upf1"/>
</dbReference>
<evidence type="ECO:0000259" key="2">
    <source>
        <dbReference type="Pfam" id="PF13086"/>
    </source>
</evidence>
<organism evidence="5 6">
    <name type="scientific">Filimonas zeae</name>
    <dbReference type="NCBI Taxonomy" id="1737353"/>
    <lineage>
        <taxon>Bacteria</taxon>
        <taxon>Pseudomonadati</taxon>
        <taxon>Bacteroidota</taxon>
        <taxon>Chitinophagia</taxon>
        <taxon>Chitinophagales</taxon>
        <taxon>Chitinophagaceae</taxon>
        <taxon>Filimonas</taxon>
    </lineage>
</organism>
<dbReference type="InterPro" id="IPR027417">
    <property type="entry name" value="P-loop_NTPase"/>
</dbReference>
<dbReference type="Gene3D" id="3.40.960.10">
    <property type="entry name" value="VSR Endonuclease"/>
    <property type="match status" value="1"/>
</dbReference>
<feature type="domain" description="DNA2/NAM7 helicase-like C-terminal" evidence="3">
    <location>
        <begin position="1014"/>
        <end position="1199"/>
    </location>
</feature>
<dbReference type="EMBL" id="BMIB01000002">
    <property type="protein sequence ID" value="GGH63118.1"/>
    <property type="molecule type" value="Genomic_DNA"/>
</dbReference>
<dbReference type="CDD" id="cd18808">
    <property type="entry name" value="SF1_C_Upf1"/>
    <property type="match status" value="1"/>
</dbReference>
<dbReference type="InterPro" id="IPR049468">
    <property type="entry name" value="Restrct_endonuc-II-like_dom"/>
</dbReference>
<evidence type="ECO:0008006" key="7">
    <source>
        <dbReference type="Google" id="ProtNLM"/>
    </source>
</evidence>
<dbReference type="InterPro" id="IPR021754">
    <property type="entry name" value="DUF3320"/>
</dbReference>
<comment type="caution">
    <text evidence="5">The sequence shown here is derived from an EMBL/GenBank/DDBJ whole genome shotgun (WGS) entry which is preliminary data.</text>
</comment>
<feature type="domain" description="DNA2/NAM7 helicase helicase" evidence="2">
    <location>
        <begin position="298"/>
        <end position="386"/>
    </location>
</feature>
<dbReference type="InterPro" id="IPR045055">
    <property type="entry name" value="DNA2/NAM7-like"/>
</dbReference>
<dbReference type="PANTHER" id="PTHR10887:SF530">
    <property type="entry name" value="SUPERFAMILY I DNA HELICASES"/>
    <property type="match status" value="1"/>
</dbReference>
<dbReference type="PANTHER" id="PTHR10887">
    <property type="entry name" value="DNA2/NAM7 HELICASE FAMILY"/>
    <property type="match status" value="1"/>
</dbReference>
<dbReference type="Pfam" id="PF11784">
    <property type="entry name" value="DUF3320"/>
    <property type="match status" value="1"/>
</dbReference>
<feature type="domain" description="DUF3320" evidence="1">
    <location>
        <begin position="1391"/>
        <end position="1438"/>
    </location>
</feature>
<evidence type="ECO:0000259" key="3">
    <source>
        <dbReference type="Pfam" id="PF13087"/>
    </source>
</evidence>
<dbReference type="SUPFAM" id="SSF52980">
    <property type="entry name" value="Restriction endonuclease-like"/>
    <property type="match status" value="1"/>
</dbReference>
<dbReference type="GO" id="GO:0004386">
    <property type="term" value="F:helicase activity"/>
    <property type="evidence" value="ECO:0007669"/>
    <property type="project" value="InterPro"/>
</dbReference>
<evidence type="ECO:0000259" key="4">
    <source>
        <dbReference type="Pfam" id="PF18741"/>
    </source>
</evidence>
<dbReference type="Pfam" id="PF13195">
    <property type="entry name" value="DUF4011"/>
    <property type="match status" value="1"/>
</dbReference>
<name>A0A917ISP3_9BACT</name>
<dbReference type="InterPro" id="IPR041679">
    <property type="entry name" value="DNA2/NAM7-like_C"/>
</dbReference>
<reference evidence="5" key="2">
    <citation type="submission" date="2020-09" db="EMBL/GenBank/DDBJ databases">
        <authorList>
            <person name="Sun Q."/>
            <person name="Zhou Y."/>
        </authorList>
    </citation>
    <scope>NUCLEOTIDE SEQUENCE</scope>
    <source>
        <strain evidence="5">CGMCC 1.15290</strain>
    </source>
</reference>
<evidence type="ECO:0000313" key="6">
    <source>
        <dbReference type="Proteomes" id="UP000627292"/>
    </source>
</evidence>
<evidence type="ECO:0000313" key="5">
    <source>
        <dbReference type="EMBL" id="GGH63118.1"/>
    </source>
</evidence>
<dbReference type="FunFam" id="3.40.960.10:FF:000002">
    <property type="entry name" value="DNA helicase related protein"/>
    <property type="match status" value="1"/>
</dbReference>
<proteinExistence type="predicted"/>
<dbReference type="InterPro" id="IPR011335">
    <property type="entry name" value="Restrct_endonuc-II-like"/>
</dbReference>
<dbReference type="SUPFAM" id="SSF52540">
    <property type="entry name" value="P-loop containing nucleoside triphosphate hydrolases"/>
    <property type="match status" value="1"/>
</dbReference>
<dbReference type="Pfam" id="PF13087">
    <property type="entry name" value="AAA_12"/>
    <property type="match status" value="1"/>
</dbReference>
<sequence length="1554" mass="174753">MTENIATLIRSRLESSRKELLDLGLRNPLLNYKTSKTKGLQIVQEKSPAIFDILVKQGKSMTFTARPGKAETDALPELPELTAEELLEAQYDTKLQTNEPESKLQAKLLNTYYFARTSIEEQGINILYLALGMLNWYEEDNAETVRKAPLVLIPVSLDRSTAQERFKLRYTANEIGANLSLQAKMLADFNITIPDIPEPEDFNITTYFEEIASHLTRKPAWTIDADDIQLGFFSFGKFMLYHDLDTERWPADTQPHEHALIQSLFYDGFKDAPPTATEDDNLDEETEADALFHVVDSDSSQTLAMLAVNEGRNMVIQGPPGTGKSQTITNIIANALGNGKKVLFVAEKMAALDVVKRRLDSIQLGEACLELHSHKANKKSLHEELKRTLDQGRPVVTQLEKEVSLLSGYRNELNSYCKAANNTIARSGLSPHKIMGYLLQINQQLAGFTLPAITIPDIATWDADTMHRATAAANRIQAKLKDTGTPARLLFWGSSLRVLHPHEETQFQATFQQATQLTQALQQEARLLAEHLGLPVPACSGDVTPLLTIAQLVLKCPDVQGVNVSSAGWLQQAAGIEEILNNGHTLADIRKTYKDLLHPEAWQLPVLEIRNNLITHGHKWYKFLIGSYKQSVKQLAIVSKTVLPKDVAGKLQYADAILQARRAEDVLKEADALAASLFGTQWQQTKSDWVALAAISSYLKEVHTQIANGNCPHAILQYLAVKKDNTELAGLTAETTRLHQQQREATRAVIQQLGFKESKQAGNNTFLSAPFEAQTKAILEWAARLKEIHHITGWNNLADAVTNEGFGTLIQACTHWDGAKDYLLVAVQKTWYEYLIQQIFTTSDALRRFERATHEEVIEKFQQLDQLHLSYNRARVNLKHWQGIPRGEAGGQMNTLKTEFNKRIRHMPIRRLMQEAGMAIQAIKPVFMMSPMSIANFLTPGVLEFDLVIFDEASQVRPVEALGAVMRGKQLVVVGDSRQLPPSSFFETMNTDVEDEENITSDVQSILGMCDGQGAQQRMLRWHYRSRHESLISLSNHAFYENKLVIFPSPGSKSRMGLVFHYLPETIYDRGKTRTNALEAEKVAAAVIHHALHHPGQSLGVVAFSTSQRQAIDQALELKRRKHPETEAFFKSHSHEPFFIKNLENVQGDERDVIFISIGYGKTEEGKVQMNFGPLNNDGGERRLNVLITRAKLRCEVFTNITAEDITSEKPGINALKSFLYFAQHGKLAIADKQQTASETPFENMVALELEKRGFIVRRKVGTTGFYLDLAIVDPEHPGRYLLGIQCDGETYATAQSARDRDRLRHQVLETIGWRTYQLWSTEWYRNQERELNRLLAAIDNAKNEGWLDDDTQQELPQETDTLIREDMAAETLLLPPYQTAVLSAEIGNQELHLHPIGKLSDWLEEIVKIESPVHFDEAARRLITAAGVAKVGGRIRESLQQAIQHAAQNGRIRIKEAFLWHHHMVTPVLRERSALPSASKKIQYIAPEEIALAIKMVVDNSIAITPDDTIPLVAKMLGFFRTTEEMRKEILKAVEFSILNGIVKQDGELLQVV</sequence>
<dbReference type="InterPro" id="IPR025103">
    <property type="entry name" value="DUF4011"/>
</dbReference>
<keyword evidence="6" id="KW-1185">Reference proteome</keyword>
<gene>
    <name evidence="5" type="ORF">GCM10011379_13650</name>
</gene>
<feature type="domain" description="Restriction endonuclease type II-like" evidence="4">
    <location>
        <begin position="1242"/>
        <end position="1339"/>
    </location>
</feature>
<protein>
    <recommendedName>
        <fullName evidence="7">AAA domain-containing protein</fullName>
    </recommendedName>
</protein>
<dbReference type="Proteomes" id="UP000627292">
    <property type="component" value="Unassembled WGS sequence"/>
</dbReference>
<dbReference type="RefSeq" id="WP_188951282.1">
    <property type="nucleotide sequence ID" value="NZ_BMIB01000002.1"/>
</dbReference>
<dbReference type="Gene3D" id="3.40.50.300">
    <property type="entry name" value="P-loop containing nucleotide triphosphate hydrolases"/>
    <property type="match status" value="3"/>
</dbReference>
<evidence type="ECO:0000259" key="1">
    <source>
        <dbReference type="Pfam" id="PF11784"/>
    </source>
</evidence>
<dbReference type="Pfam" id="PF13086">
    <property type="entry name" value="AAA_11"/>
    <property type="match status" value="2"/>
</dbReference>
<accession>A0A917ISP3</accession>
<feature type="domain" description="DNA2/NAM7 helicase helicase" evidence="2">
    <location>
        <begin position="944"/>
        <end position="982"/>
    </location>
</feature>
<dbReference type="Pfam" id="PF18741">
    <property type="entry name" value="MTES_1575"/>
    <property type="match status" value="1"/>
</dbReference>
<dbReference type="FunFam" id="3.40.50.300:FF:002063">
    <property type="entry name" value="DNA helicase related protein"/>
    <property type="match status" value="1"/>
</dbReference>
<reference evidence="5" key="1">
    <citation type="journal article" date="2014" name="Int. J. Syst. Evol. Microbiol.">
        <title>Complete genome sequence of Corynebacterium casei LMG S-19264T (=DSM 44701T), isolated from a smear-ripened cheese.</title>
        <authorList>
            <consortium name="US DOE Joint Genome Institute (JGI-PGF)"/>
            <person name="Walter F."/>
            <person name="Albersmeier A."/>
            <person name="Kalinowski J."/>
            <person name="Ruckert C."/>
        </authorList>
    </citation>
    <scope>NUCLEOTIDE SEQUENCE</scope>
    <source>
        <strain evidence="5">CGMCC 1.15290</strain>
    </source>
</reference>
<dbReference type="InterPro" id="IPR041677">
    <property type="entry name" value="DNA2/NAM7_AAA_11"/>
</dbReference>